<sequence>MLFDWAMITAWFRWMAVILQIWRSLSEIFFVVFCGFVAIWFDGDEGWLAVGVENGFGRLTGLSTPGWFLMAWALVQQENVEISIAEVDQRYYRW</sequence>
<dbReference type="InParanoid" id="E9GF65"/>
<evidence type="ECO:0000313" key="2">
    <source>
        <dbReference type="EMBL" id="EFX81951.1"/>
    </source>
</evidence>
<reference evidence="2 3" key="1">
    <citation type="journal article" date="2011" name="Science">
        <title>The ecoresponsive genome of Daphnia pulex.</title>
        <authorList>
            <person name="Colbourne J.K."/>
            <person name="Pfrender M.E."/>
            <person name="Gilbert D."/>
            <person name="Thomas W.K."/>
            <person name="Tucker A."/>
            <person name="Oakley T.H."/>
            <person name="Tokishita S."/>
            <person name="Aerts A."/>
            <person name="Arnold G.J."/>
            <person name="Basu M.K."/>
            <person name="Bauer D.J."/>
            <person name="Caceres C.E."/>
            <person name="Carmel L."/>
            <person name="Casola C."/>
            <person name="Choi J.H."/>
            <person name="Detter J.C."/>
            <person name="Dong Q."/>
            <person name="Dusheyko S."/>
            <person name="Eads B.D."/>
            <person name="Frohlich T."/>
            <person name="Geiler-Samerotte K.A."/>
            <person name="Gerlach D."/>
            <person name="Hatcher P."/>
            <person name="Jogdeo S."/>
            <person name="Krijgsveld J."/>
            <person name="Kriventseva E.V."/>
            <person name="Kultz D."/>
            <person name="Laforsch C."/>
            <person name="Lindquist E."/>
            <person name="Lopez J."/>
            <person name="Manak J.R."/>
            <person name="Muller J."/>
            <person name="Pangilinan J."/>
            <person name="Patwardhan R.P."/>
            <person name="Pitluck S."/>
            <person name="Pritham E.J."/>
            <person name="Rechtsteiner A."/>
            <person name="Rho M."/>
            <person name="Rogozin I.B."/>
            <person name="Sakarya O."/>
            <person name="Salamov A."/>
            <person name="Schaack S."/>
            <person name="Shapiro H."/>
            <person name="Shiga Y."/>
            <person name="Skalitzky C."/>
            <person name="Smith Z."/>
            <person name="Souvorov A."/>
            <person name="Sung W."/>
            <person name="Tang Z."/>
            <person name="Tsuchiya D."/>
            <person name="Tu H."/>
            <person name="Vos H."/>
            <person name="Wang M."/>
            <person name="Wolf Y.I."/>
            <person name="Yamagata H."/>
            <person name="Yamada T."/>
            <person name="Ye Y."/>
            <person name="Shaw J.R."/>
            <person name="Andrews J."/>
            <person name="Crease T.J."/>
            <person name="Tang H."/>
            <person name="Lucas S.M."/>
            <person name="Robertson H.M."/>
            <person name="Bork P."/>
            <person name="Koonin E.V."/>
            <person name="Zdobnov E.M."/>
            <person name="Grigoriev I.V."/>
            <person name="Lynch M."/>
            <person name="Boore J.L."/>
        </authorList>
    </citation>
    <scope>NUCLEOTIDE SEQUENCE [LARGE SCALE GENOMIC DNA]</scope>
</reference>
<name>E9GF65_DAPPU</name>
<dbReference type="HOGENOM" id="CLU_2388444_0_0_1"/>
<keyword evidence="1" id="KW-0812">Transmembrane</keyword>
<feature type="transmembrane region" description="Helical" evidence="1">
    <location>
        <begin position="56"/>
        <end position="75"/>
    </location>
</feature>
<keyword evidence="1" id="KW-0472">Membrane</keyword>
<dbReference type="Proteomes" id="UP000000305">
    <property type="component" value="Unassembled WGS sequence"/>
</dbReference>
<dbReference type="AlphaFoldDB" id="E9GF65"/>
<evidence type="ECO:0000256" key="1">
    <source>
        <dbReference type="SAM" id="Phobius"/>
    </source>
</evidence>
<organism evidence="2 3">
    <name type="scientific">Daphnia pulex</name>
    <name type="common">Water flea</name>
    <dbReference type="NCBI Taxonomy" id="6669"/>
    <lineage>
        <taxon>Eukaryota</taxon>
        <taxon>Metazoa</taxon>
        <taxon>Ecdysozoa</taxon>
        <taxon>Arthropoda</taxon>
        <taxon>Crustacea</taxon>
        <taxon>Branchiopoda</taxon>
        <taxon>Diplostraca</taxon>
        <taxon>Cladocera</taxon>
        <taxon>Anomopoda</taxon>
        <taxon>Daphniidae</taxon>
        <taxon>Daphnia</taxon>
    </lineage>
</organism>
<accession>E9GF65</accession>
<proteinExistence type="predicted"/>
<keyword evidence="3" id="KW-1185">Reference proteome</keyword>
<keyword evidence="1" id="KW-1133">Transmembrane helix</keyword>
<dbReference type="EMBL" id="GL732541">
    <property type="protein sequence ID" value="EFX81951.1"/>
    <property type="molecule type" value="Genomic_DNA"/>
</dbReference>
<feature type="transmembrane region" description="Helical" evidence="1">
    <location>
        <begin position="21"/>
        <end position="41"/>
    </location>
</feature>
<gene>
    <name evidence="2" type="ORF">DAPPUDRAFT_317181</name>
</gene>
<dbReference type="KEGG" id="dpx:DAPPUDRAFT_317181"/>
<evidence type="ECO:0000313" key="3">
    <source>
        <dbReference type="Proteomes" id="UP000000305"/>
    </source>
</evidence>
<protein>
    <submittedName>
        <fullName evidence="2">Uncharacterized protein</fullName>
    </submittedName>
</protein>